<dbReference type="PROSITE" id="PS51257">
    <property type="entry name" value="PROKAR_LIPOPROTEIN"/>
    <property type="match status" value="1"/>
</dbReference>
<reference evidence="2" key="1">
    <citation type="journal article" date="2019" name="PLoS Negl. Trop. Dis.">
        <title>Revisiting the worldwide diversity of Leptospira species in the environment.</title>
        <authorList>
            <person name="Vincent A.T."/>
            <person name="Schiettekatte O."/>
            <person name="Bourhy P."/>
            <person name="Veyrier F.J."/>
            <person name="Picardeau M."/>
        </authorList>
    </citation>
    <scope>NUCLEOTIDE SEQUENCE [LARGE SCALE GENOMIC DNA]</scope>
    <source>
        <strain evidence="2">201702476</strain>
    </source>
</reference>
<sequence>MKRSILLFSYLLVIFTFIACASSNKVSSNSTKIHPHTALRKLEIDLIKVGDSLVKTEAVLGKSTEKSSDPSGTVMVWYFVEDIEVPEQYYTLKEKPAAAETNKFVKLTFDPKNKITAKDFKL</sequence>
<dbReference type="EMBL" id="RQGD01000039">
    <property type="protein sequence ID" value="TGL57139.1"/>
    <property type="molecule type" value="Genomic_DNA"/>
</dbReference>
<dbReference type="Proteomes" id="UP000297693">
    <property type="component" value="Unassembled WGS sequence"/>
</dbReference>
<dbReference type="NCBIfam" id="NF047813">
    <property type="entry name" value="LIC13410_lipo"/>
    <property type="match status" value="1"/>
</dbReference>
<accession>A0A4R9JZH6</accession>
<proteinExistence type="predicted"/>
<keyword evidence="3" id="KW-1185">Reference proteome</keyword>
<comment type="caution">
    <text evidence="2">The sequence shown here is derived from an EMBL/GenBank/DDBJ whole genome shotgun (WGS) entry which is preliminary data.</text>
</comment>
<dbReference type="OrthoDB" id="335072at2"/>
<evidence type="ECO:0000256" key="1">
    <source>
        <dbReference type="SAM" id="SignalP"/>
    </source>
</evidence>
<evidence type="ECO:0000313" key="3">
    <source>
        <dbReference type="Proteomes" id="UP000297693"/>
    </source>
</evidence>
<dbReference type="AlphaFoldDB" id="A0A4R9JZH6"/>
<evidence type="ECO:0008006" key="4">
    <source>
        <dbReference type="Google" id="ProtNLM"/>
    </source>
</evidence>
<evidence type="ECO:0000313" key="2">
    <source>
        <dbReference type="EMBL" id="TGL57139.1"/>
    </source>
</evidence>
<dbReference type="RefSeq" id="WP_135624767.1">
    <property type="nucleotide sequence ID" value="NZ_RQGD01000039.1"/>
</dbReference>
<organism evidence="2 3">
    <name type="scientific">Leptospira ognonensis</name>
    <dbReference type="NCBI Taxonomy" id="2484945"/>
    <lineage>
        <taxon>Bacteria</taxon>
        <taxon>Pseudomonadati</taxon>
        <taxon>Spirochaetota</taxon>
        <taxon>Spirochaetia</taxon>
        <taxon>Leptospirales</taxon>
        <taxon>Leptospiraceae</taxon>
        <taxon>Leptospira</taxon>
    </lineage>
</organism>
<protein>
    <recommendedName>
        <fullName evidence="4">Lipoprotein</fullName>
    </recommendedName>
</protein>
<keyword evidence="1" id="KW-0732">Signal</keyword>
<name>A0A4R9JZH6_9LEPT</name>
<gene>
    <name evidence="2" type="ORF">EHQ58_15240</name>
</gene>
<feature type="chain" id="PRO_5020697671" description="Lipoprotein" evidence="1">
    <location>
        <begin position="22"/>
        <end position="122"/>
    </location>
</feature>
<feature type="signal peptide" evidence="1">
    <location>
        <begin position="1"/>
        <end position="21"/>
    </location>
</feature>
<dbReference type="InterPro" id="IPR058174">
    <property type="entry name" value="LIC13410-like"/>
</dbReference>